<dbReference type="InterPro" id="IPR007886">
    <property type="entry name" value="AlaDH/PNT_N"/>
</dbReference>
<dbReference type="GO" id="GO:0000286">
    <property type="term" value="F:alanine dehydrogenase activity"/>
    <property type="evidence" value="ECO:0007669"/>
    <property type="project" value="UniProtKB-EC"/>
</dbReference>
<keyword evidence="1 4" id="KW-0560">Oxidoreductase</keyword>
<protein>
    <submittedName>
        <fullName evidence="4">Alanine dehydrogenase</fullName>
        <ecNumber evidence="4">1.4.1.1</ecNumber>
    </submittedName>
</protein>
<dbReference type="Gene3D" id="3.40.50.720">
    <property type="entry name" value="NAD(P)-binding Rossmann-like Domain"/>
    <property type="match status" value="2"/>
</dbReference>
<dbReference type="Pfam" id="PF05222">
    <property type="entry name" value="AlaDh_PNT_N"/>
    <property type="match status" value="1"/>
</dbReference>
<comment type="caution">
    <text evidence="4">The sequence shown here is derived from an EMBL/GenBank/DDBJ whole genome shotgun (WGS) entry which is preliminary data.</text>
</comment>
<feature type="domain" description="Alanine dehydrogenase/pyridine nucleotide transhydrogenase N-terminal" evidence="3">
    <location>
        <begin position="5"/>
        <end position="137"/>
    </location>
</feature>
<dbReference type="InterPro" id="IPR007698">
    <property type="entry name" value="AlaDH/PNT_NAD(H)-bd"/>
</dbReference>
<evidence type="ECO:0000313" key="5">
    <source>
        <dbReference type="Proteomes" id="UP000176244"/>
    </source>
</evidence>
<dbReference type="EMBL" id="LKEU01000027">
    <property type="protein sequence ID" value="OFV70828.1"/>
    <property type="molecule type" value="Genomic_DNA"/>
</dbReference>
<evidence type="ECO:0000259" key="2">
    <source>
        <dbReference type="SMART" id="SM01002"/>
    </source>
</evidence>
<evidence type="ECO:0000313" key="4">
    <source>
        <dbReference type="EMBL" id="OFV70828.1"/>
    </source>
</evidence>
<dbReference type="Pfam" id="PF01262">
    <property type="entry name" value="AlaDh_PNT_C"/>
    <property type="match status" value="1"/>
</dbReference>
<dbReference type="GO" id="GO:0006524">
    <property type="term" value="P:alanine catabolic process"/>
    <property type="evidence" value="ECO:0007669"/>
    <property type="project" value="TreeGrafter"/>
</dbReference>
<dbReference type="Proteomes" id="UP000176244">
    <property type="component" value="Unassembled WGS sequence"/>
</dbReference>
<dbReference type="SMART" id="SM01002">
    <property type="entry name" value="AlaDh_PNT_C"/>
    <property type="match status" value="1"/>
</dbReference>
<dbReference type="STRING" id="52694.ACWI_14140"/>
<evidence type="ECO:0000256" key="1">
    <source>
        <dbReference type="ARBA" id="ARBA00023002"/>
    </source>
</evidence>
<dbReference type="PANTHER" id="PTHR42795:SF1">
    <property type="entry name" value="ALANINE DEHYDROGENASE"/>
    <property type="match status" value="1"/>
</dbReference>
<dbReference type="EC" id="1.4.1.1" evidence="4"/>
<dbReference type="OrthoDB" id="9804592at2"/>
<dbReference type="SUPFAM" id="SSF51735">
    <property type="entry name" value="NAD(P)-binding Rossmann-fold domains"/>
    <property type="match status" value="1"/>
</dbReference>
<dbReference type="GO" id="GO:0005886">
    <property type="term" value="C:plasma membrane"/>
    <property type="evidence" value="ECO:0007669"/>
    <property type="project" value="TreeGrafter"/>
</dbReference>
<evidence type="ECO:0000259" key="3">
    <source>
        <dbReference type="SMART" id="SM01003"/>
    </source>
</evidence>
<proteinExistence type="predicted"/>
<feature type="domain" description="Alanine dehydrogenase/pyridine nucleotide transhydrogenase NAD(H)-binding" evidence="2">
    <location>
        <begin position="149"/>
        <end position="299"/>
    </location>
</feature>
<dbReference type="InterPro" id="IPR036291">
    <property type="entry name" value="NAD(P)-bd_dom_sf"/>
</dbReference>
<dbReference type="SUPFAM" id="SSF52283">
    <property type="entry name" value="Formate/glycerate dehydrogenase catalytic domain-like"/>
    <property type="match status" value="1"/>
</dbReference>
<name>A0A1F2PHM1_9FIRM</name>
<accession>A0A1F2PHM1</accession>
<dbReference type="SMART" id="SM01003">
    <property type="entry name" value="AlaDh_PNT_N"/>
    <property type="match status" value="1"/>
</dbReference>
<sequence>MKSISFVKENCIDEYRTILTPERVKDYLKEGFTVYAEKGIGQGIGLEDKAYKAAGAKMVNHEQSWTISDFVVKYKAPEKEDYKYFRPELHFASFLHAEGDYALSMALVNSGMTAYAYEFVTTPDHMSPISIAPAEVAGKLAVFFGAYYLLAHKGGCGKLLANIPGASQCKIVIIGYGDAGNVAVRTASSLGAKVVVFGRNMIKLRKFQATVSPEVECYVNTSEKLAKEIKDADLVIGAILISTFDTEPIITEKMVKSMKKGSVIIDVTAGYGSGYIQTFDQNTSLEEPVFEKFGVLHCKIDNICAASAITSSESTEKLVMPILIEHAKKLYGVIENKSMLETGLICRNGKFEHPELIRHMAMYERKSRWTPCRIEQEN</sequence>
<organism evidence="4 5">
    <name type="scientific">Acetobacterium wieringae</name>
    <dbReference type="NCBI Taxonomy" id="52694"/>
    <lineage>
        <taxon>Bacteria</taxon>
        <taxon>Bacillati</taxon>
        <taxon>Bacillota</taxon>
        <taxon>Clostridia</taxon>
        <taxon>Eubacteriales</taxon>
        <taxon>Eubacteriaceae</taxon>
        <taxon>Acetobacterium</taxon>
    </lineage>
</organism>
<dbReference type="RefSeq" id="WP_026395126.1">
    <property type="nucleotide sequence ID" value="NZ_LKEU01000027.1"/>
</dbReference>
<dbReference type="PANTHER" id="PTHR42795">
    <property type="entry name" value="ALANINE DEHYDROGENASE"/>
    <property type="match status" value="1"/>
</dbReference>
<reference evidence="4 5" key="1">
    <citation type="submission" date="2015-09" db="EMBL/GenBank/DDBJ databases">
        <title>Genome sequence of Acetobacterium wieringae DSM 1911.</title>
        <authorList>
            <person name="Poehlein A."/>
            <person name="Bengelsdorf F.R."/>
            <person name="Schiel-Bengelsdorf B."/>
            <person name="Duerre P."/>
            <person name="Daniel R."/>
        </authorList>
    </citation>
    <scope>NUCLEOTIDE SEQUENCE [LARGE SCALE GENOMIC DNA]</scope>
    <source>
        <strain evidence="4 5">DSM 1911</strain>
    </source>
</reference>
<dbReference type="AlphaFoldDB" id="A0A1F2PHM1"/>
<gene>
    <name evidence="4" type="primary">ald</name>
    <name evidence="4" type="ORF">ACWI_14140</name>
</gene>